<keyword evidence="3" id="KW-1185">Reference proteome</keyword>
<dbReference type="Proteomes" id="UP001189429">
    <property type="component" value="Unassembled WGS sequence"/>
</dbReference>
<accession>A0ABN9UWH4</accession>
<reference evidence="2" key="1">
    <citation type="submission" date="2023-10" db="EMBL/GenBank/DDBJ databases">
        <authorList>
            <person name="Chen Y."/>
            <person name="Shah S."/>
            <person name="Dougan E. K."/>
            <person name="Thang M."/>
            <person name="Chan C."/>
        </authorList>
    </citation>
    <scope>NUCLEOTIDE SEQUENCE [LARGE SCALE GENOMIC DNA]</scope>
</reference>
<feature type="compositionally biased region" description="Basic and acidic residues" evidence="1">
    <location>
        <begin position="71"/>
        <end position="81"/>
    </location>
</feature>
<feature type="region of interest" description="Disordered" evidence="1">
    <location>
        <begin position="1"/>
        <end position="203"/>
    </location>
</feature>
<feature type="compositionally biased region" description="Basic and acidic residues" evidence="1">
    <location>
        <begin position="183"/>
        <end position="192"/>
    </location>
</feature>
<feature type="compositionally biased region" description="Polar residues" evidence="1">
    <location>
        <begin position="22"/>
        <end position="38"/>
    </location>
</feature>
<name>A0ABN9UWH4_9DINO</name>
<feature type="non-terminal residue" evidence="2">
    <location>
        <position position="301"/>
    </location>
</feature>
<feature type="compositionally biased region" description="Low complexity" evidence="1">
    <location>
        <begin position="159"/>
        <end position="168"/>
    </location>
</feature>
<gene>
    <name evidence="2" type="ORF">PCOR1329_LOCUS51656</name>
</gene>
<protein>
    <submittedName>
        <fullName evidence="2">Uncharacterized protein</fullName>
    </submittedName>
</protein>
<organism evidence="2 3">
    <name type="scientific">Prorocentrum cordatum</name>
    <dbReference type="NCBI Taxonomy" id="2364126"/>
    <lineage>
        <taxon>Eukaryota</taxon>
        <taxon>Sar</taxon>
        <taxon>Alveolata</taxon>
        <taxon>Dinophyceae</taxon>
        <taxon>Prorocentrales</taxon>
        <taxon>Prorocentraceae</taxon>
        <taxon>Prorocentrum</taxon>
    </lineage>
</organism>
<proteinExistence type="predicted"/>
<dbReference type="EMBL" id="CAUYUJ010016272">
    <property type="protein sequence ID" value="CAK0863539.1"/>
    <property type="molecule type" value="Genomic_DNA"/>
</dbReference>
<evidence type="ECO:0000313" key="2">
    <source>
        <dbReference type="EMBL" id="CAK0863539.1"/>
    </source>
</evidence>
<sequence>MAVRRRRPGERRWEERRKQAESEISQVRDQPGPSSARSEISRVRDQPGPRDAEETLAGGAPARGAGPGAPRPEEPGLEHPQPEGSAGVEPGGEHPQPEAGGSAGRENPSRKLGGAPEAGRVRDQPGPRSAGTEISRVRDQQGPRSAGSEFCRVGDAEETPAGGAPACGAGPGAPWPEAPEAGKSGREERRAGEPQPEVTLPGPLAVGGCSSGMLSVEPGAALPVAYEVELLPPGGGGAEWIRLPDAPSLDLVPVAGPLTYRFAASTRGLAAGQGAERALTYELVAVRQDDGSLRPNSTCGP</sequence>
<feature type="compositionally biased region" description="Basic and acidic residues" evidence="1">
    <location>
        <begin position="39"/>
        <end position="53"/>
    </location>
</feature>
<evidence type="ECO:0000313" key="3">
    <source>
        <dbReference type="Proteomes" id="UP001189429"/>
    </source>
</evidence>
<comment type="caution">
    <text evidence="2">The sequence shown here is derived from an EMBL/GenBank/DDBJ whole genome shotgun (WGS) entry which is preliminary data.</text>
</comment>
<feature type="compositionally biased region" description="Basic and acidic residues" evidence="1">
    <location>
        <begin position="10"/>
        <end position="21"/>
    </location>
</feature>
<evidence type="ECO:0000256" key="1">
    <source>
        <dbReference type="SAM" id="MobiDB-lite"/>
    </source>
</evidence>